<organism evidence="8 9">
    <name type="scientific">Gordonia humi</name>
    <dbReference type="NCBI Taxonomy" id="686429"/>
    <lineage>
        <taxon>Bacteria</taxon>
        <taxon>Bacillati</taxon>
        <taxon>Actinomycetota</taxon>
        <taxon>Actinomycetes</taxon>
        <taxon>Mycobacteriales</taxon>
        <taxon>Gordoniaceae</taxon>
        <taxon>Gordonia</taxon>
    </lineage>
</organism>
<evidence type="ECO:0000313" key="9">
    <source>
        <dbReference type="Proteomes" id="UP000551501"/>
    </source>
</evidence>
<evidence type="ECO:0000256" key="4">
    <source>
        <dbReference type="ARBA" id="ARBA00022989"/>
    </source>
</evidence>
<dbReference type="Pfam" id="PF02104">
    <property type="entry name" value="SURF1"/>
    <property type="match status" value="1"/>
</dbReference>
<keyword evidence="3 6" id="KW-0812">Transmembrane</keyword>
<evidence type="ECO:0000313" key="8">
    <source>
        <dbReference type="EMBL" id="MBB4136982.1"/>
    </source>
</evidence>
<dbReference type="CDD" id="cd06662">
    <property type="entry name" value="SURF1"/>
    <property type="match status" value="1"/>
</dbReference>
<name>A0A840EZC1_9ACTN</name>
<dbReference type="PROSITE" id="PS51257">
    <property type="entry name" value="PROKAR_LIPOPROTEIN"/>
    <property type="match status" value="1"/>
</dbReference>
<keyword evidence="6" id="KW-1003">Cell membrane</keyword>
<dbReference type="Proteomes" id="UP000551501">
    <property type="component" value="Unassembled WGS sequence"/>
</dbReference>
<feature type="transmembrane region" description="Helical" evidence="6">
    <location>
        <begin position="12"/>
        <end position="35"/>
    </location>
</feature>
<evidence type="ECO:0000256" key="5">
    <source>
        <dbReference type="ARBA" id="ARBA00023136"/>
    </source>
</evidence>
<feature type="compositionally biased region" description="Basic and acidic residues" evidence="7">
    <location>
        <begin position="257"/>
        <end position="282"/>
    </location>
</feature>
<evidence type="ECO:0000256" key="3">
    <source>
        <dbReference type="ARBA" id="ARBA00022692"/>
    </source>
</evidence>
<comment type="subcellular location">
    <subcellularLocation>
        <location evidence="6">Cell membrane</location>
        <topology evidence="6">Multi-pass membrane protein</topology>
    </subcellularLocation>
    <subcellularLocation>
        <location evidence="1">Membrane</location>
    </subcellularLocation>
</comment>
<evidence type="ECO:0000256" key="7">
    <source>
        <dbReference type="SAM" id="MobiDB-lite"/>
    </source>
</evidence>
<sequence length="323" mass="35415">MRVLRTFLKPGWLLLLVFVVAFAAACFAILAPWQLGKNSDTEHRNDLLRAAVDTAPVPLDRLAPPDTPLNPDDEWHEVTLTGRYLPDDQVQLRFRYSEERPAIEALTPFRVQGSDRTILVNRGVVATGPDGQVDVSPPPTGDVSIQARLRKTQGTSPGKEPRVEGGVRTAYTIDVAQLSRLTGVGLDPYYLQLSPGQPGALGEIELPQLESGPFLSYGLQWLAFGVMVPLGAAYFIYSEVKARRNRRESDAEDEPVDVPRPDLAAKPKSRSRAERDRMRQMLRDSGSLSGNDLDVKATSVIGDGAAETADDAVKTKLAQRYGK</sequence>
<reference evidence="8 9" key="1">
    <citation type="submission" date="2020-08" db="EMBL/GenBank/DDBJ databases">
        <title>Sequencing the genomes of 1000 actinobacteria strains.</title>
        <authorList>
            <person name="Klenk H.-P."/>
        </authorList>
    </citation>
    <scope>NUCLEOTIDE SEQUENCE [LARGE SCALE GENOMIC DNA]</scope>
    <source>
        <strain evidence="8 9">DSM 45298</strain>
    </source>
</reference>
<protein>
    <recommendedName>
        <fullName evidence="6">SURF1-like protein</fullName>
    </recommendedName>
</protein>
<keyword evidence="9" id="KW-1185">Reference proteome</keyword>
<evidence type="ECO:0000256" key="2">
    <source>
        <dbReference type="ARBA" id="ARBA00007165"/>
    </source>
</evidence>
<keyword evidence="4 6" id="KW-1133">Transmembrane helix</keyword>
<dbReference type="PANTHER" id="PTHR23427">
    <property type="entry name" value="SURFEIT LOCUS PROTEIN"/>
    <property type="match status" value="1"/>
</dbReference>
<dbReference type="RefSeq" id="WP_183371889.1">
    <property type="nucleotide sequence ID" value="NZ_BAABHL010000126.1"/>
</dbReference>
<feature type="region of interest" description="Disordered" evidence="7">
    <location>
        <begin position="246"/>
        <end position="294"/>
    </location>
</feature>
<dbReference type="EMBL" id="JACIFP010000001">
    <property type="protein sequence ID" value="MBB4136982.1"/>
    <property type="molecule type" value="Genomic_DNA"/>
</dbReference>
<comment type="similarity">
    <text evidence="2 6">Belongs to the SURF1 family.</text>
</comment>
<evidence type="ECO:0000256" key="1">
    <source>
        <dbReference type="ARBA" id="ARBA00004370"/>
    </source>
</evidence>
<dbReference type="InterPro" id="IPR002994">
    <property type="entry name" value="Surf1/Shy1"/>
</dbReference>
<dbReference type="GO" id="GO:0005886">
    <property type="term" value="C:plasma membrane"/>
    <property type="evidence" value="ECO:0007669"/>
    <property type="project" value="UniProtKB-SubCell"/>
</dbReference>
<dbReference type="InterPro" id="IPR045214">
    <property type="entry name" value="Surf1/Surf4"/>
</dbReference>
<gene>
    <name evidence="8" type="ORF">BKA16_003534</name>
</gene>
<feature type="transmembrane region" description="Helical" evidence="6">
    <location>
        <begin position="214"/>
        <end position="237"/>
    </location>
</feature>
<dbReference type="PROSITE" id="PS50895">
    <property type="entry name" value="SURF1"/>
    <property type="match status" value="1"/>
</dbReference>
<proteinExistence type="inferred from homology"/>
<keyword evidence="5 6" id="KW-0472">Membrane</keyword>
<comment type="caution">
    <text evidence="8">The sequence shown here is derived from an EMBL/GenBank/DDBJ whole genome shotgun (WGS) entry which is preliminary data.</text>
</comment>
<dbReference type="PANTHER" id="PTHR23427:SF2">
    <property type="entry name" value="SURFEIT LOCUS PROTEIN 1"/>
    <property type="match status" value="1"/>
</dbReference>
<dbReference type="AlphaFoldDB" id="A0A840EZC1"/>
<evidence type="ECO:0000256" key="6">
    <source>
        <dbReference type="RuleBase" id="RU363076"/>
    </source>
</evidence>
<accession>A0A840EZC1</accession>